<feature type="signal peptide" evidence="2">
    <location>
        <begin position="1"/>
        <end position="30"/>
    </location>
</feature>
<protein>
    <recommendedName>
        <fullName evidence="3">Agd3 CBM87 domain-containing protein</fullName>
    </recommendedName>
</protein>
<feature type="chain" id="PRO_5040944751" description="Agd3 CBM87 domain-containing protein" evidence="2">
    <location>
        <begin position="31"/>
        <end position="1049"/>
    </location>
</feature>
<dbReference type="RefSeq" id="WP_270040738.1">
    <property type="nucleotide sequence ID" value="NZ_JAPDOD010000012.1"/>
</dbReference>
<evidence type="ECO:0000259" key="3">
    <source>
        <dbReference type="Pfam" id="PF25116"/>
    </source>
</evidence>
<dbReference type="EMBL" id="JAPDOD010000012">
    <property type="protein sequence ID" value="MDA0161522.1"/>
    <property type="molecule type" value="Genomic_DNA"/>
</dbReference>
<name>A0A9X3S1V4_9ACTN</name>
<organism evidence="4 5">
    <name type="scientific">Solirubrobacter ginsenosidimutans</name>
    <dbReference type="NCBI Taxonomy" id="490573"/>
    <lineage>
        <taxon>Bacteria</taxon>
        <taxon>Bacillati</taxon>
        <taxon>Actinomycetota</taxon>
        <taxon>Thermoleophilia</taxon>
        <taxon>Solirubrobacterales</taxon>
        <taxon>Solirubrobacteraceae</taxon>
        <taxon>Solirubrobacter</taxon>
    </lineage>
</organism>
<evidence type="ECO:0000313" key="4">
    <source>
        <dbReference type="EMBL" id="MDA0161522.1"/>
    </source>
</evidence>
<gene>
    <name evidence="4" type="ORF">OM076_14695</name>
</gene>
<dbReference type="Proteomes" id="UP001149140">
    <property type="component" value="Unassembled WGS sequence"/>
</dbReference>
<evidence type="ECO:0000313" key="5">
    <source>
        <dbReference type="Proteomes" id="UP001149140"/>
    </source>
</evidence>
<evidence type="ECO:0000256" key="1">
    <source>
        <dbReference type="SAM" id="MobiDB-lite"/>
    </source>
</evidence>
<keyword evidence="5" id="KW-1185">Reference proteome</keyword>
<reference evidence="4" key="1">
    <citation type="submission" date="2022-10" db="EMBL/GenBank/DDBJ databases">
        <title>The WGS of Solirubrobacter ginsenosidimutans DSM 21036.</title>
        <authorList>
            <person name="Jiang Z."/>
        </authorList>
    </citation>
    <scope>NUCLEOTIDE SEQUENCE</scope>
    <source>
        <strain evidence="4">DSM 21036</strain>
    </source>
</reference>
<sequence>MRQWPRTERLRNMGVAVIAIVALAVPVALAAPPVQVAPGQTVDLKVLLISADGSEPGFGAWKAELDREGVPYDTLQAYTGQTKTATLTDARLADYGADHARYQAVILASGDLGHNVTNPGGTISYLSAFTDAEWAMLAKFERTFGIRRLSDYTAPGPAHGLNTVGGTSQDGVMANLTPAGKAAFPYLKGPVQIANDDPMVPETFGYPATPVNTADWQTLLSGPTNNTAFLGIYTHPDDGREEMVMTVASNQFQSHNQLLRHGMLNWVTRGVFLGYQRNYLEVQVDDLFLGDDAWDPATHTTNYDPGAAIRMTPADVDQAMAWSQAHGLRLDFAFNGGGSELYKEQFSTNTDPLAVKFAQPSVNSAFGFINHTYEHPNLDCSSTRYIARQVTTNLTWARSHGIPVTSEAELVTGEHSGLANTRPGNPGTIDPPAFGEVTPAAGGLIGAGVYDYALTAKSSAGETTASITPNVTVAANGKVTATFNAVCHAIAYTLYRSPAGTNAWAVVASSTRGATDPTDDGQNPIELSLTDSVAAGTAGTPPTSNGAALAPYAQNPNFATAMTAAGILFDASDASKDYPSDPTVLTSPPIPAGGTFFEGAVQAVPRYPSNVYYNVSKQAQQLDEYNWIYTKPAGGGNCTDIPLVTTCRDTKATWAQYVASENSVMFRHVVGNDPRPHYIHQSNLAGYTLGLPETDPAQGGIAYPVFGGLLARYEAAFDRTSTKLVQLSHSEIGKTLAQQGAWAATRAAGTVTASLVDGKVHVKNTGVAPADVPLTGTTQGELYGGQTSGWITLAPGAEQVLAPSDPANTAAPSVTGTARAGETLTATKGTWAGTATIAYDYRWQRCDDKGAKCKTIATGPSYKLDAADAGSTVRVVVLAGNWISSVSQAASAVTGVVKDAPKAETHVEAGPNPQAGGGGSGNGSDSKPAARTTKLTLSKLKMAPRRFPVAHKTPPRGTRLDGSRVTFKVSTSASVRLVVQRRTTGRHKRWVAAGTITRTVKAGNVEVRFTGRFGKRLLKPSSYRLVVTAHRSGQARTKAKTVSFRVVKG</sequence>
<feature type="domain" description="Agd3 CBM87" evidence="3">
    <location>
        <begin position="42"/>
        <end position="266"/>
    </location>
</feature>
<dbReference type="AlphaFoldDB" id="A0A9X3S1V4"/>
<accession>A0A9X3S1V4</accession>
<keyword evidence="2" id="KW-0732">Signal</keyword>
<proteinExistence type="predicted"/>
<evidence type="ECO:0000256" key="2">
    <source>
        <dbReference type="SAM" id="SignalP"/>
    </source>
</evidence>
<comment type="caution">
    <text evidence="4">The sequence shown here is derived from an EMBL/GenBank/DDBJ whole genome shotgun (WGS) entry which is preliminary data.</text>
</comment>
<dbReference type="Pfam" id="PF25116">
    <property type="entry name" value="CBM87_Agd3"/>
    <property type="match status" value="1"/>
</dbReference>
<dbReference type="Gene3D" id="2.60.40.2700">
    <property type="match status" value="1"/>
</dbReference>
<dbReference type="InterPro" id="IPR056827">
    <property type="entry name" value="CBM87_Agd3"/>
</dbReference>
<feature type="region of interest" description="Disordered" evidence="1">
    <location>
        <begin position="905"/>
        <end position="929"/>
    </location>
</feature>